<dbReference type="PANTHER" id="PTHR46696:SF4">
    <property type="entry name" value="BIOTIN BIOSYNTHESIS CYTOCHROME P450"/>
    <property type="match status" value="1"/>
</dbReference>
<keyword evidence="3" id="KW-0479">Metal-binding</keyword>
<dbReference type="InterPro" id="IPR001128">
    <property type="entry name" value="Cyt_P450"/>
</dbReference>
<dbReference type="AlphaFoldDB" id="A0A6J6B030"/>
<gene>
    <name evidence="7" type="ORF">UFOPK1421_00028</name>
</gene>
<keyword evidence="4" id="KW-0560">Oxidoreductase</keyword>
<dbReference type="InterPro" id="IPR002397">
    <property type="entry name" value="Cyt_P450_B"/>
</dbReference>
<dbReference type="GO" id="GO:0036199">
    <property type="term" value="F:cholest-4-en-3-one 26-monooxygenase activity"/>
    <property type="evidence" value="ECO:0007669"/>
    <property type="project" value="TreeGrafter"/>
</dbReference>
<dbReference type="Gene3D" id="1.10.630.10">
    <property type="entry name" value="Cytochrome P450"/>
    <property type="match status" value="1"/>
</dbReference>
<name>A0A6J6B030_9ZZZZ</name>
<dbReference type="PRINTS" id="PR00359">
    <property type="entry name" value="BP450"/>
</dbReference>
<keyword evidence="2" id="KW-0349">Heme</keyword>
<dbReference type="GO" id="GO:0020037">
    <property type="term" value="F:heme binding"/>
    <property type="evidence" value="ECO:0007669"/>
    <property type="project" value="InterPro"/>
</dbReference>
<evidence type="ECO:0000256" key="2">
    <source>
        <dbReference type="ARBA" id="ARBA00022617"/>
    </source>
</evidence>
<evidence type="ECO:0000256" key="1">
    <source>
        <dbReference type="ARBA" id="ARBA00010617"/>
    </source>
</evidence>
<dbReference type="InterPro" id="IPR036396">
    <property type="entry name" value="Cyt_P450_sf"/>
</dbReference>
<sequence>MSNESETFVIDDLIHRRQGAIACPYPIFAGLRETDGLVFNADLGAWIITRYDDVRSILRDTERFSSLNPTGPQAAGEALMKGIMELMQDPEMAAVLDSSAMSRGRVAVLLNADPPDHRRQRKLVNPAFRPDRIRAMEPAITEVATRLLVDVQADLAKTGQVNIVERFTVGLPMTIIALALGVVGEDLATFKRWSNDIVMPVGNHSPSTEQVKGFLLSTKQFAEYFLAQIAQRQAVPTNDLLSDIANADIDGEKLTDDEQLGMLQQFLVAGNETTTNLITNMIRCLAQDSELQERVRREPALIDGLIEEMLRFEAPVGGLFRQTKVDVEIAGTSIPAGDHLWLVFASANRDGCKFADPDQVDPERLNVKEHLAFGNGEHFCPGAGLARSEARIAIQLILETLEPFSLAADNDFHYGDSFVLRGLTGLNISTWG</sequence>
<evidence type="ECO:0000256" key="3">
    <source>
        <dbReference type="ARBA" id="ARBA00022723"/>
    </source>
</evidence>
<evidence type="ECO:0000256" key="5">
    <source>
        <dbReference type="ARBA" id="ARBA00023004"/>
    </source>
</evidence>
<dbReference type="EMBL" id="CAEZSL010000002">
    <property type="protein sequence ID" value="CAB4531997.1"/>
    <property type="molecule type" value="Genomic_DNA"/>
</dbReference>
<reference evidence="7" key="1">
    <citation type="submission" date="2020-05" db="EMBL/GenBank/DDBJ databases">
        <authorList>
            <person name="Chiriac C."/>
            <person name="Salcher M."/>
            <person name="Ghai R."/>
            <person name="Kavagutti S V."/>
        </authorList>
    </citation>
    <scope>NUCLEOTIDE SEQUENCE</scope>
</reference>
<evidence type="ECO:0000256" key="6">
    <source>
        <dbReference type="ARBA" id="ARBA00023033"/>
    </source>
</evidence>
<dbReference type="GO" id="GO:0005506">
    <property type="term" value="F:iron ion binding"/>
    <property type="evidence" value="ECO:0007669"/>
    <property type="project" value="InterPro"/>
</dbReference>
<dbReference type="Pfam" id="PF00067">
    <property type="entry name" value="p450"/>
    <property type="match status" value="1"/>
</dbReference>
<comment type="similarity">
    <text evidence="1">Belongs to the cytochrome P450 family.</text>
</comment>
<dbReference type="InterPro" id="IPR017972">
    <property type="entry name" value="Cyt_P450_CS"/>
</dbReference>
<keyword evidence="5" id="KW-0408">Iron</keyword>
<evidence type="ECO:0000313" key="7">
    <source>
        <dbReference type="EMBL" id="CAB4531997.1"/>
    </source>
</evidence>
<evidence type="ECO:0000256" key="4">
    <source>
        <dbReference type="ARBA" id="ARBA00023002"/>
    </source>
</evidence>
<keyword evidence="6" id="KW-0503">Monooxygenase</keyword>
<protein>
    <submittedName>
        <fullName evidence="7">Unannotated protein</fullName>
    </submittedName>
</protein>
<dbReference type="PANTHER" id="PTHR46696">
    <property type="entry name" value="P450, PUTATIVE (EUROFUNG)-RELATED"/>
    <property type="match status" value="1"/>
</dbReference>
<accession>A0A6J6B030</accession>
<proteinExistence type="inferred from homology"/>
<dbReference type="FunFam" id="1.10.630.10:FF:000018">
    <property type="entry name" value="Cytochrome P450 monooxygenase"/>
    <property type="match status" value="1"/>
</dbReference>
<dbReference type="PROSITE" id="PS00086">
    <property type="entry name" value="CYTOCHROME_P450"/>
    <property type="match status" value="1"/>
</dbReference>
<dbReference type="GO" id="GO:0008395">
    <property type="term" value="F:steroid hydroxylase activity"/>
    <property type="evidence" value="ECO:0007669"/>
    <property type="project" value="TreeGrafter"/>
</dbReference>
<dbReference type="SUPFAM" id="SSF48264">
    <property type="entry name" value="Cytochrome P450"/>
    <property type="match status" value="1"/>
</dbReference>
<dbReference type="GO" id="GO:0006707">
    <property type="term" value="P:cholesterol catabolic process"/>
    <property type="evidence" value="ECO:0007669"/>
    <property type="project" value="TreeGrafter"/>
</dbReference>
<organism evidence="7">
    <name type="scientific">freshwater metagenome</name>
    <dbReference type="NCBI Taxonomy" id="449393"/>
    <lineage>
        <taxon>unclassified sequences</taxon>
        <taxon>metagenomes</taxon>
        <taxon>ecological metagenomes</taxon>
    </lineage>
</organism>